<comment type="catalytic activity">
    <reaction evidence="6">
        <text>13,14-dihydro-15-oxo-PGF2alpha + NADP(+) = 15-oxoprostaglandin F2alpha + NADPH + H(+)</text>
        <dbReference type="Rhea" id="RHEA:50588"/>
        <dbReference type="ChEBI" id="CHEBI:15378"/>
        <dbReference type="ChEBI" id="CHEBI:57783"/>
        <dbReference type="ChEBI" id="CHEBI:58349"/>
        <dbReference type="ChEBI" id="CHEBI:133374"/>
        <dbReference type="ChEBI" id="CHEBI:133409"/>
    </reaction>
    <physiologicalReaction direction="right-to-left" evidence="6">
        <dbReference type="Rhea" id="RHEA:50590"/>
    </physiologicalReaction>
</comment>
<reference evidence="9 11" key="1">
    <citation type="journal article" date="2014" name="BMC Genomics">
        <title>Genome sequence of Anopheles sinensis provides insight into genetics basis of mosquito competence for malaria parasites.</title>
        <authorList>
            <person name="Zhou D."/>
            <person name="Zhang D."/>
            <person name="Ding G."/>
            <person name="Shi L."/>
            <person name="Hou Q."/>
            <person name="Ye Y."/>
            <person name="Xu Y."/>
            <person name="Zhou H."/>
            <person name="Xiong C."/>
            <person name="Li S."/>
            <person name="Yu J."/>
            <person name="Hong S."/>
            <person name="Yu X."/>
            <person name="Zou P."/>
            <person name="Chen C."/>
            <person name="Chang X."/>
            <person name="Wang W."/>
            <person name="Lv Y."/>
            <person name="Sun Y."/>
            <person name="Ma L."/>
            <person name="Shen B."/>
            <person name="Zhu C."/>
        </authorList>
    </citation>
    <scope>NUCLEOTIDE SEQUENCE [LARGE SCALE GENOMIC DNA]</scope>
</reference>
<gene>
    <name evidence="9" type="ORF">ZHAS_00005157</name>
</gene>
<dbReference type="SMART" id="SM00829">
    <property type="entry name" value="PKS_ER"/>
    <property type="match status" value="1"/>
</dbReference>
<dbReference type="EC" id="1.3.1.48" evidence="2"/>
<evidence type="ECO:0000313" key="11">
    <source>
        <dbReference type="Proteomes" id="UP000030765"/>
    </source>
</evidence>
<dbReference type="EnsemblMetazoa" id="ASIC005157-RA">
    <property type="protein sequence ID" value="ASIC005157-PA"/>
    <property type="gene ID" value="ASIC005157"/>
</dbReference>
<dbReference type="GO" id="GO:0006693">
    <property type="term" value="P:prostaglandin metabolic process"/>
    <property type="evidence" value="ECO:0007669"/>
    <property type="project" value="TreeGrafter"/>
</dbReference>
<protein>
    <recommendedName>
        <fullName evidence="4">15-oxoprostaglandin 13-reductase</fullName>
        <ecNumber evidence="2">1.3.1.48</ecNumber>
    </recommendedName>
    <alternativeName>
        <fullName evidence="4">15-oxoprostaglandin 13-reductase</fullName>
    </alternativeName>
</protein>
<dbReference type="SUPFAM" id="SSF51735">
    <property type="entry name" value="NAD(P)-binding Rossmann-fold domains"/>
    <property type="match status" value="1"/>
</dbReference>
<dbReference type="VEuPathDB" id="VectorBase:ASIS005361"/>
<proteinExistence type="inferred from homology"/>
<keyword evidence="3" id="KW-0560">Oxidoreductase</keyword>
<dbReference type="PANTHER" id="PTHR43205">
    <property type="entry name" value="PROSTAGLANDIN REDUCTASE"/>
    <property type="match status" value="1"/>
</dbReference>
<evidence type="ECO:0000256" key="3">
    <source>
        <dbReference type="ARBA" id="ARBA00023002"/>
    </source>
</evidence>
<dbReference type="VEuPathDB" id="VectorBase:ASIC005157"/>
<dbReference type="InterPro" id="IPR045010">
    <property type="entry name" value="MDR_fam"/>
</dbReference>
<evidence type="ECO:0000256" key="6">
    <source>
        <dbReference type="ARBA" id="ARBA00048290"/>
    </source>
</evidence>
<evidence type="ECO:0000256" key="5">
    <source>
        <dbReference type="ARBA" id="ARBA00047878"/>
    </source>
</evidence>
<dbReference type="PANTHER" id="PTHR43205:SF7">
    <property type="entry name" value="PROSTAGLANDIN REDUCTASE 1"/>
    <property type="match status" value="1"/>
</dbReference>
<comment type="similarity">
    <text evidence="1">Belongs to the NADP-dependent oxidoreductase L4BD family.</text>
</comment>
<evidence type="ECO:0000256" key="7">
    <source>
        <dbReference type="ARBA" id="ARBA00049070"/>
    </source>
</evidence>
<dbReference type="SUPFAM" id="SSF50129">
    <property type="entry name" value="GroES-like"/>
    <property type="match status" value="1"/>
</dbReference>
<feature type="domain" description="Enoyl reductase (ER)" evidence="8">
    <location>
        <begin position="15"/>
        <end position="334"/>
    </location>
</feature>
<evidence type="ECO:0000313" key="9">
    <source>
        <dbReference type="EMBL" id="KFB37984.1"/>
    </source>
</evidence>
<organism evidence="9">
    <name type="scientific">Anopheles sinensis</name>
    <name type="common">Mosquito</name>
    <dbReference type="NCBI Taxonomy" id="74873"/>
    <lineage>
        <taxon>Eukaryota</taxon>
        <taxon>Metazoa</taxon>
        <taxon>Ecdysozoa</taxon>
        <taxon>Arthropoda</taxon>
        <taxon>Hexapoda</taxon>
        <taxon>Insecta</taxon>
        <taxon>Pterygota</taxon>
        <taxon>Neoptera</taxon>
        <taxon>Endopterygota</taxon>
        <taxon>Diptera</taxon>
        <taxon>Nematocera</taxon>
        <taxon>Culicoidea</taxon>
        <taxon>Culicidae</taxon>
        <taxon>Anophelinae</taxon>
        <taxon>Anopheles</taxon>
    </lineage>
</organism>
<dbReference type="GO" id="GO:0047522">
    <property type="term" value="F:15-oxoprostaglandin 13-reductase [NAD(P)+] activity"/>
    <property type="evidence" value="ECO:0007669"/>
    <property type="project" value="UniProtKB-EC"/>
</dbReference>
<reference evidence="10" key="2">
    <citation type="submission" date="2020-05" db="UniProtKB">
        <authorList>
            <consortium name="EnsemblMetazoa"/>
        </authorList>
    </citation>
    <scope>IDENTIFICATION</scope>
</reference>
<dbReference type="Gene3D" id="3.40.50.720">
    <property type="entry name" value="NAD(P)-binding Rossmann-like Domain"/>
    <property type="match status" value="1"/>
</dbReference>
<dbReference type="Pfam" id="PF16884">
    <property type="entry name" value="ADH_N_2"/>
    <property type="match status" value="1"/>
</dbReference>
<dbReference type="FunFam" id="3.40.50.720:FF:000121">
    <property type="entry name" value="Prostaglandin reductase 2"/>
    <property type="match status" value="1"/>
</dbReference>
<dbReference type="AlphaFoldDB" id="A0A084VJ40"/>
<accession>A0A084VJ40</accession>
<sequence length="336" mass="36793">MVSARKWIYAKRAEGEIQESNFQTVTEELPALQDGGKRTEFPGRNRILQPRCGPSGYMQLGVLPVGSPIIGTTVAKVLQSNRAEFPVGVYVCARIGWCTHAILNPDKQKDNRPYIVPSLEGHSRALGLGALGLSGNTAYFGFLEICKPREGETVVVSGAAGAVGSLVGQIAKIKGCRVVGLAGTAEKVRWLKEIGFDEAINYKEASVREQLAAATPGGIDCYFDNVGGELTAMVRERMNLYGRISVCGTVSSYNREQPILISDPQRDFVSKQLRQEGFVVFRWLNRWMEGITQMAEWIKQGKLVARETIYEGFDAAPKSFISMLKGDNVGKAVIKV</sequence>
<dbReference type="OMA" id="YPIKNIH"/>
<dbReference type="Gene3D" id="3.90.180.10">
    <property type="entry name" value="Medium-chain alcohol dehydrogenases, catalytic domain"/>
    <property type="match status" value="1"/>
</dbReference>
<comment type="catalytic activity">
    <reaction evidence="7">
        <text>13,14-dihydro-15-oxo-prostaglandin E1 + NADP(+) = 15-oxoprostaglandin E1 + NADPH + H(+)</text>
        <dbReference type="Rhea" id="RHEA:50584"/>
        <dbReference type="ChEBI" id="CHEBI:15378"/>
        <dbReference type="ChEBI" id="CHEBI:57401"/>
        <dbReference type="ChEBI" id="CHEBI:57783"/>
        <dbReference type="ChEBI" id="CHEBI:58349"/>
        <dbReference type="ChEBI" id="CHEBI:133408"/>
    </reaction>
    <physiologicalReaction direction="right-to-left" evidence="7">
        <dbReference type="Rhea" id="RHEA:50586"/>
    </physiologicalReaction>
</comment>
<dbReference type="Proteomes" id="UP000030765">
    <property type="component" value="Unassembled WGS sequence"/>
</dbReference>
<dbReference type="STRING" id="74873.A0A084VJ40"/>
<name>A0A084VJ40_ANOSI</name>
<evidence type="ECO:0000256" key="2">
    <source>
        <dbReference type="ARBA" id="ARBA00011981"/>
    </source>
</evidence>
<evidence type="ECO:0000313" key="10">
    <source>
        <dbReference type="EnsemblMetazoa" id="ASIC005157-PA"/>
    </source>
</evidence>
<comment type="catalytic activity">
    <reaction evidence="5">
        <text>13,14-dihydro-15-oxo-prostaglandin F1alpha + NADP(+) = 15-oxoprostaglandin F1alpha + NADPH + H(+)</text>
        <dbReference type="Rhea" id="RHEA:50592"/>
        <dbReference type="ChEBI" id="CHEBI:15378"/>
        <dbReference type="ChEBI" id="CHEBI:57783"/>
        <dbReference type="ChEBI" id="CHEBI:58349"/>
        <dbReference type="ChEBI" id="CHEBI:79072"/>
        <dbReference type="ChEBI" id="CHEBI:133411"/>
    </reaction>
    <physiologicalReaction direction="right-to-left" evidence="5">
        <dbReference type="Rhea" id="RHEA:50594"/>
    </physiologicalReaction>
</comment>
<dbReference type="InterPro" id="IPR020843">
    <property type="entry name" value="ER"/>
</dbReference>
<dbReference type="InterPro" id="IPR036291">
    <property type="entry name" value="NAD(P)-bd_dom_sf"/>
</dbReference>
<dbReference type="EMBL" id="ATLV01013430">
    <property type="status" value="NOT_ANNOTATED_CDS"/>
    <property type="molecule type" value="Genomic_DNA"/>
</dbReference>
<evidence type="ECO:0000259" key="8">
    <source>
        <dbReference type="SMART" id="SM00829"/>
    </source>
</evidence>
<dbReference type="EMBL" id="KE524855">
    <property type="protein sequence ID" value="KFB37984.1"/>
    <property type="molecule type" value="Genomic_DNA"/>
</dbReference>
<dbReference type="InterPro" id="IPR041694">
    <property type="entry name" value="ADH_N_2"/>
</dbReference>
<dbReference type="InterPro" id="IPR013149">
    <property type="entry name" value="ADH-like_C"/>
</dbReference>
<evidence type="ECO:0000256" key="4">
    <source>
        <dbReference type="ARBA" id="ARBA00033119"/>
    </source>
</evidence>
<keyword evidence="11" id="KW-1185">Reference proteome</keyword>
<dbReference type="InterPro" id="IPR011032">
    <property type="entry name" value="GroES-like_sf"/>
</dbReference>
<dbReference type="Pfam" id="PF00107">
    <property type="entry name" value="ADH_zinc_N"/>
    <property type="match status" value="1"/>
</dbReference>
<evidence type="ECO:0000256" key="1">
    <source>
        <dbReference type="ARBA" id="ARBA00010460"/>
    </source>
</evidence>
<dbReference type="OrthoDB" id="809632at2759"/>